<comment type="caution">
    <text evidence="12">Lacks conserved residue(s) required for the propagation of feature annotation.</text>
</comment>
<evidence type="ECO:0000256" key="12">
    <source>
        <dbReference type="PROSITE-ProRule" id="PRU01211"/>
    </source>
</evidence>
<reference evidence="16" key="1">
    <citation type="submission" date="2015-09" db="EMBL/GenBank/DDBJ databases">
        <authorList>
            <person name="Sai Rama Sridatta P."/>
        </authorList>
    </citation>
    <scope>NUCLEOTIDE SEQUENCE [LARGE SCALE GENOMIC DNA]</scope>
</reference>
<feature type="chain" id="PRO_5021511732" description="Metalloendopeptidase" evidence="13">
    <location>
        <begin position="25"/>
        <end position="248"/>
    </location>
</feature>
<organism evidence="15 16">
    <name type="scientific">Lates calcarifer</name>
    <name type="common">Barramundi</name>
    <name type="synonym">Holocentrus calcarifer</name>
    <dbReference type="NCBI Taxonomy" id="8187"/>
    <lineage>
        <taxon>Eukaryota</taxon>
        <taxon>Metazoa</taxon>
        <taxon>Chordata</taxon>
        <taxon>Craniata</taxon>
        <taxon>Vertebrata</taxon>
        <taxon>Euteleostomi</taxon>
        <taxon>Actinopterygii</taxon>
        <taxon>Neopterygii</taxon>
        <taxon>Teleostei</taxon>
        <taxon>Neoteleostei</taxon>
        <taxon>Acanthomorphata</taxon>
        <taxon>Carangaria</taxon>
        <taxon>Carangaria incertae sedis</taxon>
        <taxon>Centropomidae</taxon>
        <taxon>Lates</taxon>
    </lineage>
</organism>
<reference evidence="15" key="3">
    <citation type="submission" date="2025-09" db="UniProtKB">
        <authorList>
            <consortium name="Ensembl"/>
        </authorList>
    </citation>
    <scope>IDENTIFICATION</scope>
</reference>
<evidence type="ECO:0000256" key="1">
    <source>
        <dbReference type="ARBA" id="ARBA00022670"/>
    </source>
</evidence>
<accession>A0A4W6C312</accession>
<evidence type="ECO:0000259" key="14">
    <source>
        <dbReference type="PROSITE" id="PS51864"/>
    </source>
</evidence>
<keyword evidence="4 12" id="KW-0378">Hydrolase</keyword>
<keyword evidence="3 13" id="KW-0732">Signal</keyword>
<sequence length="248" mass="28559">MRKMNRNLFSAVLVVLIGVKNNQAHRLDITSKILEANKGINHILVEGDMALSKKRNAMKCWNDYLPYTISDYFYDSERASIERAMETFHQKTCIRFVPHRGQSDYLSIESELGCWSTIGRDGGQQVVSLSVYGCLDHGIIQHELLHALGFYHEHTRSDRDKYVRINWENVPAANAHNFQKMDTNNLNTPYDYSSVMHYGRTAFSSSYGADTINLIPDSSVPIGQRDDMSDIDILRINRLYECSKYRNH</sequence>
<dbReference type="PANTHER" id="PTHR10127:SF839">
    <property type="entry name" value="HATCHING ENZYME 1.2-RELATED"/>
    <property type="match status" value="1"/>
</dbReference>
<dbReference type="Ensembl" id="ENSLCAT00010008072.1">
    <property type="protein sequence ID" value="ENSLCAP00010007881.1"/>
    <property type="gene ID" value="ENSLCAG00010003831.1"/>
</dbReference>
<dbReference type="PROSITE" id="PS51864">
    <property type="entry name" value="ASTACIN"/>
    <property type="match status" value="1"/>
</dbReference>
<dbReference type="GO" id="GO:0008270">
    <property type="term" value="F:zinc ion binding"/>
    <property type="evidence" value="ECO:0007669"/>
    <property type="project" value="UniProtKB-UniRule"/>
</dbReference>
<dbReference type="InterPro" id="IPR006026">
    <property type="entry name" value="Peptidase_Metallo"/>
</dbReference>
<feature type="domain" description="Peptidase M12A" evidence="14">
    <location>
        <begin position="56"/>
        <end position="243"/>
    </location>
</feature>
<dbReference type="Pfam" id="PF01400">
    <property type="entry name" value="Astacin"/>
    <property type="match status" value="1"/>
</dbReference>
<keyword evidence="5 12" id="KW-0862">Zinc</keyword>
<evidence type="ECO:0000256" key="11">
    <source>
        <dbReference type="ARBA" id="ARBA00024324"/>
    </source>
</evidence>
<keyword evidence="6 12" id="KW-0482">Metalloprotease</keyword>
<keyword evidence="7" id="KW-0865">Zymogen</keyword>
<evidence type="ECO:0000313" key="15">
    <source>
        <dbReference type="Ensembl" id="ENSLCAP00010007881.1"/>
    </source>
</evidence>
<dbReference type="GO" id="GO:0006508">
    <property type="term" value="P:proteolysis"/>
    <property type="evidence" value="ECO:0007669"/>
    <property type="project" value="UniProtKB-KW"/>
</dbReference>
<evidence type="ECO:0000256" key="6">
    <source>
        <dbReference type="ARBA" id="ARBA00023049"/>
    </source>
</evidence>
<dbReference type="CDD" id="cd04283">
    <property type="entry name" value="ZnMc_hatching_enzyme"/>
    <property type="match status" value="1"/>
</dbReference>
<keyword evidence="1 12" id="KW-0645">Protease</keyword>
<dbReference type="InterPro" id="IPR034039">
    <property type="entry name" value="ZnMP_hatching_enz"/>
</dbReference>
<keyword evidence="10" id="KW-0968">Cytoplasmic vesicle</keyword>
<keyword evidence="8" id="KW-1015">Disulfide bond</keyword>
<evidence type="ECO:0000256" key="4">
    <source>
        <dbReference type="ARBA" id="ARBA00022801"/>
    </source>
</evidence>
<dbReference type="FunFam" id="3.40.390.10:FF:000040">
    <property type="entry name" value="Metalloendopeptidase"/>
    <property type="match status" value="1"/>
</dbReference>
<dbReference type="GO" id="GO:0004222">
    <property type="term" value="F:metalloendopeptidase activity"/>
    <property type="evidence" value="ECO:0007669"/>
    <property type="project" value="UniProtKB-UniRule"/>
</dbReference>
<dbReference type="PRINTS" id="PR00480">
    <property type="entry name" value="ASTACIN"/>
</dbReference>
<dbReference type="InParanoid" id="A0A4W6C312"/>
<protein>
    <recommendedName>
        <fullName evidence="13">Metalloendopeptidase</fullName>
        <ecNumber evidence="13">3.4.24.-</ecNumber>
    </recommendedName>
</protein>
<comment type="cofactor">
    <cofactor evidence="12 13">
        <name>Zn(2+)</name>
        <dbReference type="ChEBI" id="CHEBI:29105"/>
    </cofactor>
    <text evidence="12 13">Binds 1 zinc ion per subunit.</text>
</comment>
<evidence type="ECO:0000256" key="13">
    <source>
        <dbReference type="RuleBase" id="RU361183"/>
    </source>
</evidence>
<feature type="binding site" evidence="12">
    <location>
        <position position="142"/>
    </location>
    <ligand>
        <name>Zn(2+)</name>
        <dbReference type="ChEBI" id="CHEBI:29105"/>
        <note>catalytic</note>
    </ligand>
</feature>
<keyword evidence="9" id="KW-0325">Glycoprotein</keyword>
<evidence type="ECO:0000256" key="5">
    <source>
        <dbReference type="ARBA" id="ARBA00022833"/>
    </source>
</evidence>
<feature type="binding site" evidence="12">
    <location>
        <position position="152"/>
    </location>
    <ligand>
        <name>Zn(2+)</name>
        <dbReference type="ChEBI" id="CHEBI:29105"/>
        <note>catalytic</note>
    </ligand>
</feature>
<dbReference type="AlphaFoldDB" id="A0A4W6C312"/>
<feature type="binding site" evidence="12">
    <location>
        <position position="146"/>
    </location>
    <ligand>
        <name>Zn(2+)</name>
        <dbReference type="ChEBI" id="CHEBI:29105"/>
        <note>catalytic</note>
    </ligand>
</feature>
<dbReference type="GO" id="GO:0042588">
    <property type="term" value="C:zymogen granule"/>
    <property type="evidence" value="ECO:0007669"/>
    <property type="project" value="UniProtKB-SubCell"/>
</dbReference>
<dbReference type="SUPFAM" id="SSF55486">
    <property type="entry name" value="Metalloproteases ('zincins'), catalytic domain"/>
    <property type="match status" value="1"/>
</dbReference>
<dbReference type="InterPro" id="IPR024079">
    <property type="entry name" value="MetalloPept_cat_dom_sf"/>
</dbReference>
<dbReference type="EC" id="3.4.24.-" evidence="13"/>
<evidence type="ECO:0000256" key="8">
    <source>
        <dbReference type="ARBA" id="ARBA00023157"/>
    </source>
</evidence>
<dbReference type="Gene3D" id="3.40.390.10">
    <property type="entry name" value="Collagenase (Catalytic Domain)"/>
    <property type="match status" value="1"/>
</dbReference>
<reference evidence="15" key="2">
    <citation type="submission" date="2025-08" db="UniProtKB">
        <authorList>
            <consortium name="Ensembl"/>
        </authorList>
    </citation>
    <scope>IDENTIFICATION</scope>
</reference>
<evidence type="ECO:0000256" key="10">
    <source>
        <dbReference type="ARBA" id="ARBA00023329"/>
    </source>
</evidence>
<name>A0A4W6C312_LATCA</name>
<feature type="signal peptide" evidence="13">
    <location>
        <begin position="1"/>
        <end position="24"/>
    </location>
</feature>
<dbReference type="Proteomes" id="UP000314980">
    <property type="component" value="Unassembled WGS sequence"/>
</dbReference>
<keyword evidence="2 12" id="KW-0479">Metal-binding</keyword>
<evidence type="ECO:0000313" key="16">
    <source>
        <dbReference type="Proteomes" id="UP000314980"/>
    </source>
</evidence>
<evidence type="ECO:0000256" key="9">
    <source>
        <dbReference type="ARBA" id="ARBA00023180"/>
    </source>
</evidence>
<dbReference type="SMART" id="SM00235">
    <property type="entry name" value="ZnMc"/>
    <property type="match status" value="1"/>
</dbReference>
<dbReference type="GeneTree" id="ENSGT00940000161051"/>
<feature type="active site" evidence="12">
    <location>
        <position position="143"/>
    </location>
</feature>
<evidence type="ECO:0000256" key="7">
    <source>
        <dbReference type="ARBA" id="ARBA00023145"/>
    </source>
</evidence>
<comment type="subcellular location">
    <subcellularLocation>
        <location evidence="11">Zymogen granule</location>
    </subcellularLocation>
</comment>
<proteinExistence type="predicted"/>
<dbReference type="PANTHER" id="PTHR10127">
    <property type="entry name" value="DISCOIDIN, CUB, EGF, LAMININ , AND ZINC METALLOPROTEASE DOMAIN CONTAINING"/>
    <property type="match status" value="1"/>
</dbReference>
<keyword evidence="16" id="KW-1185">Reference proteome</keyword>
<evidence type="ECO:0000256" key="3">
    <source>
        <dbReference type="ARBA" id="ARBA00022729"/>
    </source>
</evidence>
<dbReference type="InterPro" id="IPR001506">
    <property type="entry name" value="Peptidase_M12A"/>
</dbReference>
<evidence type="ECO:0000256" key="2">
    <source>
        <dbReference type="ARBA" id="ARBA00022723"/>
    </source>
</evidence>